<dbReference type="AlphaFoldDB" id="A0A9D3V5M2"/>
<accession>A0A9D3V5M2</accession>
<gene>
    <name evidence="1" type="ORF">J1N35_024469</name>
</gene>
<protein>
    <submittedName>
        <fullName evidence="1">Uncharacterized protein</fullName>
    </submittedName>
</protein>
<keyword evidence="2" id="KW-1185">Reference proteome</keyword>
<evidence type="ECO:0000313" key="1">
    <source>
        <dbReference type="EMBL" id="KAH1072141.1"/>
    </source>
</evidence>
<name>A0A9D3V5M2_9ROSI</name>
<dbReference type="Proteomes" id="UP000828251">
    <property type="component" value="Unassembled WGS sequence"/>
</dbReference>
<proteinExistence type="predicted"/>
<sequence>MVDPERQASCEKHRVRNMIGNHEQTKSRGMVTPCDELRQRGAQVLEQKCLENAHEMALQCQVSTLYLPLTLASWWDFLGASEMPWCAVIEQVNVQFLLERKLGDGSGLPSPILHCCRKAEVGSLIFFKPCGILHPKSIGLPLGSRDDAL</sequence>
<reference evidence="1 2" key="1">
    <citation type="journal article" date="2021" name="Plant Biotechnol. J.">
        <title>Multi-omics assisted identification of the key and species-specific regulatory components of drought-tolerant mechanisms in Gossypium stocksii.</title>
        <authorList>
            <person name="Yu D."/>
            <person name="Ke L."/>
            <person name="Zhang D."/>
            <person name="Wu Y."/>
            <person name="Sun Y."/>
            <person name="Mei J."/>
            <person name="Sun J."/>
            <person name="Sun Y."/>
        </authorList>
    </citation>
    <scope>NUCLEOTIDE SEQUENCE [LARGE SCALE GENOMIC DNA]</scope>
    <source>
        <strain evidence="2">cv. E1</strain>
        <tissue evidence="1">Leaf</tissue>
    </source>
</reference>
<comment type="caution">
    <text evidence="1">The sequence shown here is derived from an EMBL/GenBank/DDBJ whole genome shotgun (WGS) entry which is preliminary data.</text>
</comment>
<dbReference type="EMBL" id="JAIQCV010000008">
    <property type="protein sequence ID" value="KAH1072141.1"/>
    <property type="molecule type" value="Genomic_DNA"/>
</dbReference>
<evidence type="ECO:0000313" key="2">
    <source>
        <dbReference type="Proteomes" id="UP000828251"/>
    </source>
</evidence>
<organism evidence="1 2">
    <name type="scientific">Gossypium stocksii</name>
    <dbReference type="NCBI Taxonomy" id="47602"/>
    <lineage>
        <taxon>Eukaryota</taxon>
        <taxon>Viridiplantae</taxon>
        <taxon>Streptophyta</taxon>
        <taxon>Embryophyta</taxon>
        <taxon>Tracheophyta</taxon>
        <taxon>Spermatophyta</taxon>
        <taxon>Magnoliopsida</taxon>
        <taxon>eudicotyledons</taxon>
        <taxon>Gunneridae</taxon>
        <taxon>Pentapetalae</taxon>
        <taxon>rosids</taxon>
        <taxon>malvids</taxon>
        <taxon>Malvales</taxon>
        <taxon>Malvaceae</taxon>
        <taxon>Malvoideae</taxon>
        <taxon>Gossypium</taxon>
    </lineage>
</organism>